<proteinExistence type="predicted"/>
<dbReference type="EMBL" id="CP129013">
    <property type="protein sequence ID" value="WLR43307.1"/>
    <property type="molecule type" value="Genomic_DNA"/>
</dbReference>
<protein>
    <submittedName>
        <fullName evidence="1">Uncharacterized protein</fullName>
    </submittedName>
</protein>
<dbReference type="RefSeq" id="WP_226539669.1">
    <property type="nucleotide sequence ID" value="NZ_CP129013.1"/>
</dbReference>
<accession>A0ABY9JXQ5</accession>
<organism evidence="1 2">
    <name type="scientific">Bacillus carboniphilus</name>
    <dbReference type="NCBI Taxonomy" id="86663"/>
    <lineage>
        <taxon>Bacteria</taxon>
        <taxon>Bacillati</taxon>
        <taxon>Bacillota</taxon>
        <taxon>Bacilli</taxon>
        <taxon>Bacillales</taxon>
        <taxon>Bacillaceae</taxon>
        <taxon>Bacillus</taxon>
    </lineage>
</organism>
<evidence type="ECO:0000313" key="2">
    <source>
        <dbReference type="Proteomes" id="UP001197974"/>
    </source>
</evidence>
<keyword evidence="2" id="KW-1185">Reference proteome</keyword>
<reference evidence="1 2" key="1">
    <citation type="submission" date="2023-06" db="EMBL/GenBank/DDBJ databases">
        <title>Five Gram-positive bacteria isolated from mangrove sediments in Shenzhen, Guangdong, China.</title>
        <authorList>
            <person name="Yu S."/>
            <person name="Zheng W."/>
            <person name="Huang Y."/>
        </authorList>
    </citation>
    <scope>NUCLEOTIDE SEQUENCE [LARGE SCALE GENOMIC DNA]</scope>
    <source>
        <strain evidence="1 2">SaN35-3</strain>
    </source>
</reference>
<evidence type="ECO:0000313" key="1">
    <source>
        <dbReference type="EMBL" id="WLR43307.1"/>
    </source>
</evidence>
<name>A0ABY9JXQ5_9BACI</name>
<sequence>MNSLQDVFYNWLSIKLVTDQWPHDQAAVDTERLFAEMLKEQFAVSNISINRGVERYDISFQKENEDRSYSFPIELVEATINQMKKHPDKFIDE</sequence>
<dbReference type="Proteomes" id="UP001197974">
    <property type="component" value="Chromosome"/>
</dbReference>
<gene>
    <name evidence="1" type="ORF">LC087_03715</name>
</gene>